<sequence>MSSSKKKSPISVKEEEPEDKTNISRISNFAPTYVDKISNNDLTSFIKVKKVDFPFDYGPFDDEWVLNYKFDDYIVQDTLPCKEESPNERIIHFQKPTDYFPKREEDVMSTGSVESLNTLISWANHNPYEDEQSTDFDNLTD</sequence>
<feature type="region of interest" description="Disordered" evidence="1">
    <location>
        <begin position="1"/>
        <end position="23"/>
    </location>
</feature>
<dbReference type="OrthoDB" id="10558401at2759"/>
<name>A0A5N6P1W3_9ASTR</name>
<protein>
    <submittedName>
        <fullName evidence="2">Uncharacterized protein</fullName>
    </submittedName>
</protein>
<dbReference type="EMBL" id="SZYD01000007">
    <property type="protein sequence ID" value="KAD5802767.1"/>
    <property type="molecule type" value="Genomic_DNA"/>
</dbReference>
<keyword evidence="3" id="KW-1185">Reference proteome</keyword>
<dbReference type="AlphaFoldDB" id="A0A5N6P1W3"/>
<reference evidence="2 3" key="1">
    <citation type="submission" date="2019-05" db="EMBL/GenBank/DDBJ databases">
        <title>Mikania micrantha, genome provides insights into the molecular mechanism of rapid growth.</title>
        <authorList>
            <person name="Liu B."/>
        </authorList>
    </citation>
    <scope>NUCLEOTIDE SEQUENCE [LARGE SCALE GENOMIC DNA]</scope>
    <source>
        <strain evidence="2">NLD-2019</strain>
        <tissue evidence="2">Leaf</tissue>
    </source>
</reference>
<evidence type="ECO:0000313" key="2">
    <source>
        <dbReference type="EMBL" id="KAD5802767.1"/>
    </source>
</evidence>
<evidence type="ECO:0000256" key="1">
    <source>
        <dbReference type="SAM" id="MobiDB-lite"/>
    </source>
</evidence>
<proteinExistence type="predicted"/>
<organism evidence="2 3">
    <name type="scientific">Mikania micrantha</name>
    <name type="common">bitter vine</name>
    <dbReference type="NCBI Taxonomy" id="192012"/>
    <lineage>
        <taxon>Eukaryota</taxon>
        <taxon>Viridiplantae</taxon>
        <taxon>Streptophyta</taxon>
        <taxon>Embryophyta</taxon>
        <taxon>Tracheophyta</taxon>
        <taxon>Spermatophyta</taxon>
        <taxon>Magnoliopsida</taxon>
        <taxon>eudicotyledons</taxon>
        <taxon>Gunneridae</taxon>
        <taxon>Pentapetalae</taxon>
        <taxon>asterids</taxon>
        <taxon>campanulids</taxon>
        <taxon>Asterales</taxon>
        <taxon>Asteraceae</taxon>
        <taxon>Asteroideae</taxon>
        <taxon>Heliantheae alliance</taxon>
        <taxon>Eupatorieae</taxon>
        <taxon>Mikania</taxon>
    </lineage>
</organism>
<comment type="caution">
    <text evidence="2">The sequence shown here is derived from an EMBL/GenBank/DDBJ whole genome shotgun (WGS) entry which is preliminary data.</text>
</comment>
<gene>
    <name evidence="2" type="ORF">E3N88_14127</name>
</gene>
<evidence type="ECO:0000313" key="3">
    <source>
        <dbReference type="Proteomes" id="UP000326396"/>
    </source>
</evidence>
<dbReference type="Proteomes" id="UP000326396">
    <property type="component" value="Linkage Group LG15"/>
</dbReference>
<accession>A0A5N6P1W3</accession>